<dbReference type="AlphaFoldDB" id="A0A371JV10"/>
<organism evidence="9 10">
    <name type="scientific">Flagellimonas nanhaiensis</name>
    <dbReference type="NCBI Taxonomy" id="2292706"/>
    <lineage>
        <taxon>Bacteria</taxon>
        <taxon>Pseudomonadati</taxon>
        <taxon>Bacteroidota</taxon>
        <taxon>Flavobacteriia</taxon>
        <taxon>Flavobacteriales</taxon>
        <taxon>Flavobacteriaceae</taxon>
        <taxon>Flagellimonas</taxon>
    </lineage>
</organism>
<gene>
    <name evidence="9" type="ORF">DX873_05710</name>
</gene>
<proteinExistence type="inferred from homology"/>
<dbReference type="GO" id="GO:0006508">
    <property type="term" value="P:proteolysis"/>
    <property type="evidence" value="ECO:0007669"/>
    <property type="project" value="UniProtKB-KW"/>
</dbReference>
<protein>
    <submittedName>
        <fullName evidence="9">DUF2817 domain-containing protein</fullName>
    </submittedName>
</protein>
<evidence type="ECO:0000256" key="1">
    <source>
        <dbReference type="ARBA" id="ARBA00001947"/>
    </source>
</evidence>
<evidence type="ECO:0000313" key="10">
    <source>
        <dbReference type="Proteomes" id="UP000261828"/>
    </source>
</evidence>
<dbReference type="GO" id="GO:0004181">
    <property type="term" value="F:metallocarboxypeptidase activity"/>
    <property type="evidence" value="ECO:0007669"/>
    <property type="project" value="InterPro"/>
</dbReference>
<evidence type="ECO:0000256" key="4">
    <source>
        <dbReference type="ARBA" id="ARBA00022801"/>
    </source>
</evidence>
<evidence type="ECO:0000256" key="5">
    <source>
        <dbReference type="ARBA" id="ARBA00022833"/>
    </source>
</evidence>
<evidence type="ECO:0000256" key="6">
    <source>
        <dbReference type="ARBA" id="ARBA00023049"/>
    </source>
</evidence>
<accession>A0A371JV10</accession>
<evidence type="ECO:0000256" key="2">
    <source>
        <dbReference type="ARBA" id="ARBA00005988"/>
    </source>
</evidence>
<keyword evidence="6" id="KW-0482">Metalloprotease</keyword>
<feature type="domain" description="Peptidase M14" evidence="8">
    <location>
        <begin position="7"/>
        <end position="263"/>
    </location>
</feature>
<name>A0A371JV10_9FLAO</name>
<dbReference type="Pfam" id="PF00246">
    <property type="entry name" value="Peptidase_M14"/>
    <property type="match status" value="1"/>
</dbReference>
<evidence type="ECO:0000259" key="8">
    <source>
        <dbReference type="PROSITE" id="PS52035"/>
    </source>
</evidence>
<dbReference type="GO" id="GO:0005615">
    <property type="term" value="C:extracellular space"/>
    <property type="evidence" value="ECO:0007669"/>
    <property type="project" value="TreeGrafter"/>
</dbReference>
<keyword evidence="10" id="KW-1185">Reference proteome</keyword>
<dbReference type="SUPFAM" id="SSF53187">
    <property type="entry name" value="Zn-dependent exopeptidases"/>
    <property type="match status" value="1"/>
</dbReference>
<comment type="caution">
    <text evidence="9">The sequence shown here is derived from an EMBL/GenBank/DDBJ whole genome shotgun (WGS) entry which is preliminary data.</text>
</comment>
<dbReference type="PROSITE" id="PS52035">
    <property type="entry name" value="PEPTIDASE_M14"/>
    <property type="match status" value="1"/>
</dbReference>
<evidence type="ECO:0000256" key="3">
    <source>
        <dbReference type="ARBA" id="ARBA00022670"/>
    </source>
</evidence>
<dbReference type="CDD" id="cd06239">
    <property type="entry name" value="M14-like"/>
    <property type="match status" value="1"/>
</dbReference>
<dbReference type="InterPro" id="IPR000834">
    <property type="entry name" value="Peptidase_M14"/>
</dbReference>
<dbReference type="PANTHER" id="PTHR11705:SF143">
    <property type="entry name" value="SLL0236 PROTEIN"/>
    <property type="match status" value="1"/>
</dbReference>
<sequence length="366" mass="41704">MGYSKFKEHSVNGRYVTLENLQETWLNSLPSTLISEVGKSVEGRPIYSIQIGKGTKKILMWSQMHGNESTTTKAVLDLMNFLKDEKASKLLREECTLLIIPILNPDGAKAYTRVNANQIDLNRDAKNLTQPESVALRQVFEAFSPDYCLNLHDQRTLFSAGNTDKPASVSFLSPAANAEREITPSREMAMRLIVAMNTILQQKIPNRVGRYDDSFNDNCVGDAFQMRGVPTILFEAGHSPKDYNREKTREYIFIALMECLKSIASDTILEYDVEDYFTIPENKKLFYDILVENPRVLNLNLNDKDKIGIRYKEVLNENTVEFIPEIIEIGSLEGYYGHEEYDCIDSEQLKTLSAMKEVLKLIQEAK</sequence>
<keyword evidence="5" id="KW-0862">Zinc</keyword>
<comment type="cofactor">
    <cofactor evidence="1">
        <name>Zn(2+)</name>
        <dbReference type="ChEBI" id="CHEBI:29105"/>
    </cofactor>
</comment>
<dbReference type="PANTHER" id="PTHR11705">
    <property type="entry name" value="PROTEASE FAMILY M14 CARBOXYPEPTIDASE A,B"/>
    <property type="match status" value="1"/>
</dbReference>
<dbReference type="RefSeq" id="WP_116183529.1">
    <property type="nucleotide sequence ID" value="NZ_QTJX01000001.1"/>
</dbReference>
<evidence type="ECO:0000256" key="7">
    <source>
        <dbReference type="PROSITE-ProRule" id="PRU01379"/>
    </source>
</evidence>
<reference evidence="9 10" key="1">
    <citation type="submission" date="2018-08" db="EMBL/GenBank/DDBJ databases">
        <title>Muricauda nanhaiensis sp. nov., isolated from seawater of the South China Sea.</title>
        <authorList>
            <person name="Dang Y."/>
        </authorList>
    </citation>
    <scope>NUCLEOTIDE SEQUENCE [LARGE SCALE GENOMIC DNA]</scope>
    <source>
        <strain evidence="9 10">SM1704</strain>
    </source>
</reference>
<feature type="active site" description="Proton donor/acceptor" evidence="7">
    <location>
        <position position="235"/>
    </location>
</feature>
<dbReference type="Proteomes" id="UP000261828">
    <property type="component" value="Unassembled WGS sequence"/>
</dbReference>
<keyword evidence="4" id="KW-0378">Hydrolase</keyword>
<keyword evidence="3" id="KW-0645">Protease</keyword>
<dbReference type="GO" id="GO:0008270">
    <property type="term" value="F:zinc ion binding"/>
    <property type="evidence" value="ECO:0007669"/>
    <property type="project" value="InterPro"/>
</dbReference>
<dbReference type="Gene3D" id="3.40.630.10">
    <property type="entry name" value="Zn peptidases"/>
    <property type="match status" value="1"/>
</dbReference>
<evidence type="ECO:0000313" key="9">
    <source>
        <dbReference type="EMBL" id="RDY61648.1"/>
    </source>
</evidence>
<comment type="similarity">
    <text evidence="2 7">Belongs to the peptidase M14 family.</text>
</comment>
<dbReference type="OrthoDB" id="1119199at2"/>
<dbReference type="EMBL" id="QTJX01000001">
    <property type="protein sequence ID" value="RDY61648.1"/>
    <property type="molecule type" value="Genomic_DNA"/>
</dbReference>